<dbReference type="InterPro" id="IPR000719">
    <property type="entry name" value="Prot_kinase_dom"/>
</dbReference>
<evidence type="ECO:0000256" key="2">
    <source>
        <dbReference type="SAM" id="MobiDB-lite"/>
    </source>
</evidence>
<feature type="compositionally biased region" description="Basic and acidic residues" evidence="2">
    <location>
        <begin position="183"/>
        <end position="195"/>
    </location>
</feature>
<reference evidence="4" key="2">
    <citation type="submission" date="2021-12" db="EMBL/GenBank/DDBJ databases">
        <title>Resequencing data analysis of finger millet.</title>
        <authorList>
            <person name="Hatakeyama M."/>
            <person name="Aluri S."/>
            <person name="Balachadran M.T."/>
            <person name="Sivarajan S.R."/>
            <person name="Poveda L."/>
            <person name="Shimizu-Inatsugi R."/>
            <person name="Schlapbach R."/>
            <person name="Sreeman S.M."/>
            <person name="Shimizu K.K."/>
        </authorList>
    </citation>
    <scope>NUCLEOTIDE SEQUENCE</scope>
</reference>
<dbReference type="Proteomes" id="UP001054889">
    <property type="component" value="Unassembled WGS sequence"/>
</dbReference>
<name>A0AAV5CE70_ELECO</name>
<feature type="region of interest" description="Disordered" evidence="2">
    <location>
        <begin position="165"/>
        <end position="203"/>
    </location>
</feature>
<feature type="binding site" evidence="1">
    <location>
        <position position="84"/>
    </location>
    <ligand>
        <name>ATP</name>
        <dbReference type="ChEBI" id="CHEBI:30616"/>
    </ligand>
</feature>
<dbReference type="GO" id="GO:0004674">
    <property type="term" value="F:protein serine/threonine kinase activity"/>
    <property type="evidence" value="ECO:0007669"/>
    <property type="project" value="TreeGrafter"/>
</dbReference>
<protein>
    <recommendedName>
        <fullName evidence="3">Protein kinase domain-containing protein</fullName>
    </recommendedName>
</protein>
<dbReference type="PANTHER" id="PTHR24361">
    <property type="entry name" value="MITOGEN-ACTIVATED KINASE KINASE KINASE"/>
    <property type="match status" value="1"/>
</dbReference>
<organism evidence="4 5">
    <name type="scientific">Eleusine coracana subsp. coracana</name>
    <dbReference type="NCBI Taxonomy" id="191504"/>
    <lineage>
        <taxon>Eukaryota</taxon>
        <taxon>Viridiplantae</taxon>
        <taxon>Streptophyta</taxon>
        <taxon>Embryophyta</taxon>
        <taxon>Tracheophyta</taxon>
        <taxon>Spermatophyta</taxon>
        <taxon>Magnoliopsida</taxon>
        <taxon>Liliopsida</taxon>
        <taxon>Poales</taxon>
        <taxon>Poaceae</taxon>
        <taxon>PACMAD clade</taxon>
        <taxon>Chloridoideae</taxon>
        <taxon>Cynodonteae</taxon>
        <taxon>Eleusininae</taxon>
        <taxon>Eleusine</taxon>
    </lineage>
</organism>
<dbReference type="GO" id="GO:0005737">
    <property type="term" value="C:cytoplasm"/>
    <property type="evidence" value="ECO:0007669"/>
    <property type="project" value="TreeGrafter"/>
</dbReference>
<dbReference type="SMART" id="SM00220">
    <property type="entry name" value="S_TKc"/>
    <property type="match status" value="1"/>
</dbReference>
<dbReference type="PANTHER" id="PTHR24361:SF829">
    <property type="entry name" value="PROTEIN KINASE DOMAIN-CONTAINING PROTEIN"/>
    <property type="match status" value="1"/>
</dbReference>
<feature type="domain" description="Protein kinase" evidence="3">
    <location>
        <begin position="55"/>
        <end position="324"/>
    </location>
</feature>
<keyword evidence="1" id="KW-0067">ATP-binding</keyword>
<dbReference type="InterPro" id="IPR053235">
    <property type="entry name" value="Ser_Thr_kinase"/>
</dbReference>
<sequence>MAVARAKRLPPLHLSLNVPARAALPEPAFRPAQNAAQSGSTPLARSSHQFRLADFEKLAVLGRGNGGTVYKVRHRDTGALYALKVPHNNQSDAAAAATEADVLSRTASPFIIRCHAVLPLASTPGDAALLLELADGGSLDSALRRRLGSAAAFPEPAVAEVAAQALAGPGPPPRAPRRAPRRQTREPPPRHREGDGGQARGLRRGAGAWRPLRVARGGHGGVHEPRAVRPGGARRRGFFDPCAADVWGLGVTVLELLVGRYPLLPAGQRPDWAALMCAICFGDAPAIPDGVEASPELRSFVAACLRKDYQQRASVAELLAHPFISRRDVVASRRALRELVAVA</sequence>
<reference evidence="4" key="1">
    <citation type="journal article" date="2018" name="DNA Res.">
        <title>Multiple hybrid de novo genome assembly of finger millet, an orphan allotetraploid crop.</title>
        <authorList>
            <person name="Hatakeyama M."/>
            <person name="Aluri S."/>
            <person name="Balachadran M.T."/>
            <person name="Sivarajan S.R."/>
            <person name="Patrignani A."/>
            <person name="Gruter S."/>
            <person name="Poveda L."/>
            <person name="Shimizu-Inatsugi R."/>
            <person name="Baeten J."/>
            <person name="Francoijs K.J."/>
            <person name="Nataraja K.N."/>
            <person name="Reddy Y.A.N."/>
            <person name="Phadnis S."/>
            <person name="Ravikumar R.L."/>
            <person name="Schlapbach R."/>
            <person name="Sreeman S.M."/>
            <person name="Shimizu K.K."/>
        </authorList>
    </citation>
    <scope>NUCLEOTIDE SEQUENCE</scope>
</reference>
<dbReference type="PROSITE" id="PS00107">
    <property type="entry name" value="PROTEIN_KINASE_ATP"/>
    <property type="match status" value="1"/>
</dbReference>
<keyword evidence="5" id="KW-1185">Reference proteome</keyword>
<dbReference type="Gene3D" id="1.10.510.10">
    <property type="entry name" value="Transferase(Phosphotransferase) domain 1"/>
    <property type="match status" value="2"/>
</dbReference>
<evidence type="ECO:0000256" key="1">
    <source>
        <dbReference type="PROSITE-ProRule" id="PRU10141"/>
    </source>
</evidence>
<dbReference type="SUPFAM" id="SSF56112">
    <property type="entry name" value="Protein kinase-like (PK-like)"/>
    <property type="match status" value="2"/>
</dbReference>
<comment type="caution">
    <text evidence="4">The sequence shown here is derived from an EMBL/GenBank/DDBJ whole genome shotgun (WGS) entry which is preliminary data.</text>
</comment>
<dbReference type="PROSITE" id="PS50011">
    <property type="entry name" value="PROTEIN_KINASE_DOM"/>
    <property type="match status" value="1"/>
</dbReference>
<dbReference type="Pfam" id="PF00069">
    <property type="entry name" value="Pkinase"/>
    <property type="match status" value="2"/>
</dbReference>
<dbReference type="InterPro" id="IPR011009">
    <property type="entry name" value="Kinase-like_dom_sf"/>
</dbReference>
<keyword evidence="1" id="KW-0547">Nucleotide-binding</keyword>
<dbReference type="AlphaFoldDB" id="A0AAV5CE70"/>
<evidence type="ECO:0000313" key="5">
    <source>
        <dbReference type="Proteomes" id="UP001054889"/>
    </source>
</evidence>
<proteinExistence type="predicted"/>
<dbReference type="GO" id="GO:0005524">
    <property type="term" value="F:ATP binding"/>
    <property type="evidence" value="ECO:0007669"/>
    <property type="project" value="UniProtKB-UniRule"/>
</dbReference>
<evidence type="ECO:0000313" key="4">
    <source>
        <dbReference type="EMBL" id="GJM96394.1"/>
    </source>
</evidence>
<accession>A0AAV5CE70</accession>
<dbReference type="InterPro" id="IPR017441">
    <property type="entry name" value="Protein_kinase_ATP_BS"/>
</dbReference>
<evidence type="ECO:0000259" key="3">
    <source>
        <dbReference type="PROSITE" id="PS50011"/>
    </source>
</evidence>
<gene>
    <name evidence="4" type="primary">ga13222</name>
    <name evidence="4" type="ORF">PR202_ga13222</name>
</gene>
<dbReference type="EMBL" id="BQKI01000006">
    <property type="protein sequence ID" value="GJM96394.1"/>
    <property type="molecule type" value="Genomic_DNA"/>
</dbReference>